<organism evidence="2 3">
    <name type="scientific">Natronorubrum texcoconense</name>
    <dbReference type="NCBI Taxonomy" id="1095776"/>
    <lineage>
        <taxon>Archaea</taxon>
        <taxon>Methanobacteriati</taxon>
        <taxon>Methanobacteriota</taxon>
        <taxon>Stenosarchaea group</taxon>
        <taxon>Halobacteria</taxon>
        <taxon>Halobacteriales</taxon>
        <taxon>Natrialbaceae</taxon>
        <taxon>Natronorubrum</taxon>
    </lineage>
</organism>
<protein>
    <recommendedName>
        <fullName evidence="1">DUF7961 domain-containing protein</fullName>
    </recommendedName>
</protein>
<keyword evidence="3" id="KW-1185">Reference proteome</keyword>
<dbReference type="STRING" id="1095776.SAMN04515672_2404"/>
<sequence>MRLMYVVAMSTSPTPEADRTISDCRPADVTPVTLEAPTLESTAPGYLRDLKRDLTADGLIPAELAVDACFDEDCSLATQEEIDRVRGYVRAGAFLGVGTVTLEIDDIADPEKVRPALAACAERAEREGLALELDGAITLDS</sequence>
<dbReference type="EMBL" id="FNFE01000003">
    <property type="protein sequence ID" value="SDK16952.1"/>
    <property type="molecule type" value="Genomic_DNA"/>
</dbReference>
<dbReference type="Proteomes" id="UP000198882">
    <property type="component" value="Unassembled WGS sequence"/>
</dbReference>
<dbReference type="AlphaFoldDB" id="A0A1G8ZPA6"/>
<dbReference type="InterPro" id="IPR058267">
    <property type="entry name" value="DUF7961"/>
</dbReference>
<dbReference type="Pfam" id="PF25905">
    <property type="entry name" value="DUF7961"/>
    <property type="match status" value="1"/>
</dbReference>
<evidence type="ECO:0000313" key="3">
    <source>
        <dbReference type="Proteomes" id="UP000198882"/>
    </source>
</evidence>
<name>A0A1G8ZPA6_9EURY</name>
<proteinExistence type="predicted"/>
<feature type="domain" description="DUF7961" evidence="1">
    <location>
        <begin position="28"/>
        <end position="133"/>
    </location>
</feature>
<accession>A0A1G8ZPA6</accession>
<evidence type="ECO:0000259" key="1">
    <source>
        <dbReference type="Pfam" id="PF25905"/>
    </source>
</evidence>
<reference evidence="3" key="1">
    <citation type="submission" date="2016-10" db="EMBL/GenBank/DDBJ databases">
        <authorList>
            <person name="Varghese N."/>
            <person name="Submissions S."/>
        </authorList>
    </citation>
    <scope>NUCLEOTIDE SEQUENCE [LARGE SCALE GENOMIC DNA]</scope>
    <source>
        <strain evidence="3">B4,CECT 8067,JCM 17497</strain>
    </source>
</reference>
<gene>
    <name evidence="2" type="ORF">SAMN04515672_2404</name>
</gene>
<evidence type="ECO:0000313" key="2">
    <source>
        <dbReference type="EMBL" id="SDK16952.1"/>
    </source>
</evidence>